<dbReference type="STRING" id="1801764.A2903_01420"/>
<keyword evidence="1" id="KW-1133">Transmembrane helix</keyword>
<name>A0A1F6WPB3_9BACT</name>
<feature type="transmembrane region" description="Helical" evidence="1">
    <location>
        <begin position="64"/>
        <end position="85"/>
    </location>
</feature>
<dbReference type="InterPro" id="IPR043993">
    <property type="entry name" value="T4SS_pilin"/>
</dbReference>
<organism evidence="2 3">
    <name type="scientific">Candidatus Nomurabacteria bacterium RIFCSPLOWO2_01_FULL_33_17</name>
    <dbReference type="NCBI Taxonomy" id="1801764"/>
    <lineage>
        <taxon>Bacteria</taxon>
        <taxon>Candidatus Nomuraibacteriota</taxon>
    </lineage>
</organism>
<evidence type="ECO:0000313" key="3">
    <source>
        <dbReference type="Proteomes" id="UP000178184"/>
    </source>
</evidence>
<accession>A0A1F6WPB3</accession>
<dbReference type="Proteomes" id="UP000178184">
    <property type="component" value="Unassembled WGS sequence"/>
</dbReference>
<keyword evidence="1" id="KW-0472">Membrane</keyword>
<sequence length="148" mass="16737">MNNKRKNYRFILIFIITLTVVVFPYIADASITIPCGRIVNETTGKVEMCGFNDIFELINSTIKFFLTMVLLPIVILLISYSGFLFMTSAGNEEKRTKAKSIFKHVILGILMILGAWFIVYTVFRAFGYDTSRGRAGLSDGKIEWNSGK</sequence>
<keyword evidence="1" id="KW-0812">Transmembrane</keyword>
<gene>
    <name evidence="2" type="ORF">A2903_01420</name>
</gene>
<dbReference type="AlphaFoldDB" id="A0A1F6WPB3"/>
<dbReference type="EMBL" id="MFUO01000022">
    <property type="protein sequence ID" value="OGI83697.1"/>
    <property type="molecule type" value="Genomic_DNA"/>
</dbReference>
<feature type="transmembrane region" description="Helical" evidence="1">
    <location>
        <begin position="7"/>
        <end position="27"/>
    </location>
</feature>
<dbReference type="Pfam" id="PF18895">
    <property type="entry name" value="T4SS_pilin"/>
    <property type="match status" value="1"/>
</dbReference>
<protein>
    <submittedName>
        <fullName evidence="2">Uncharacterized protein</fullName>
    </submittedName>
</protein>
<reference evidence="2 3" key="1">
    <citation type="journal article" date="2016" name="Nat. Commun.">
        <title>Thousands of microbial genomes shed light on interconnected biogeochemical processes in an aquifer system.</title>
        <authorList>
            <person name="Anantharaman K."/>
            <person name="Brown C.T."/>
            <person name="Hug L.A."/>
            <person name="Sharon I."/>
            <person name="Castelle C.J."/>
            <person name="Probst A.J."/>
            <person name="Thomas B.C."/>
            <person name="Singh A."/>
            <person name="Wilkins M.J."/>
            <person name="Karaoz U."/>
            <person name="Brodie E.L."/>
            <person name="Williams K.H."/>
            <person name="Hubbard S.S."/>
            <person name="Banfield J.F."/>
        </authorList>
    </citation>
    <scope>NUCLEOTIDE SEQUENCE [LARGE SCALE GENOMIC DNA]</scope>
</reference>
<feature type="transmembrane region" description="Helical" evidence="1">
    <location>
        <begin position="105"/>
        <end position="123"/>
    </location>
</feature>
<proteinExistence type="predicted"/>
<evidence type="ECO:0000313" key="2">
    <source>
        <dbReference type="EMBL" id="OGI83697.1"/>
    </source>
</evidence>
<comment type="caution">
    <text evidence="2">The sequence shown here is derived from an EMBL/GenBank/DDBJ whole genome shotgun (WGS) entry which is preliminary data.</text>
</comment>
<evidence type="ECO:0000256" key="1">
    <source>
        <dbReference type="SAM" id="Phobius"/>
    </source>
</evidence>